<keyword evidence="3" id="KW-1185">Reference proteome</keyword>
<dbReference type="RefSeq" id="WP_268942419.1">
    <property type="nucleotide sequence ID" value="NZ_JAPTYD010000016.1"/>
</dbReference>
<protein>
    <submittedName>
        <fullName evidence="2">GIY-YIG nuclease family protein</fullName>
    </submittedName>
</protein>
<gene>
    <name evidence="2" type="ORF">OU682_12275</name>
</gene>
<dbReference type="EMBL" id="JAPTYD010000016">
    <property type="protein sequence ID" value="MCZ0962395.1"/>
    <property type="molecule type" value="Genomic_DNA"/>
</dbReference>
<feature type="region of interest" description="Disordered" evidence="1">
    <location>
        <begin position="327"/>
        <end position="351"/>
    </location>
</feature>
<evidence type="ECO:0000256" key="1">
    <source>
        <dbReference type="SAM" id="MobiDB-lite"/>
    </source>
</evidence>
<sequence>MTDHILDFLDATFPFGDLDLVSFDAPIPDHWHEFAEAKGFELLRRVRDRNHLELRCNQCDGTMICKIYTLRTAQPICPHCQKARWQALCEEAGVRFLGRGDRANYLRVQLPCGHETSRQQELLERVRRRTTAIRCEACLEARMQAEARARGWELIGDDPDGHLSYRLYRHACRYIQRVAVANMTTGRFTCRNCSEGWLNDRSYIYMMRFVLKSGRDAIKVGFSRDPASRLRHQLVTERDQDALLIRSIEVPTGREAIELEKALHTTLRRQHPDAELDRMEFAAEVNVVSELYDAKIEAEITALLDRIEIRLKRRARRREKRRLKRLRRRLEQSQAPACPAATDKLSPPDQE</sequence>
<name>A0ABT4J5J8_9RHOB</name>
<comment type="caution">
    <text evidence="2">The sequence shown here is derived from an EMBL/GenBank/DDBJ whole genome shotgun (WGS) entry which is preliminary data.</text>
</comment>
<organism evidence="2 3">
    <name type="scientific">Paracoccus benzoatiresistens</name>
    <dbReference type="NCBI Taxonomy" id="2997341"/>
    <lineage>
        <taxon>Bacteria</taxon>
        <taxon>Pseudomonadati</taxon>
        <taxon>Pseudomonadota</taxon>
        <taxon>Alphaproteobacteria</taxon>
        <taxon>Rhodobacterales</taxon>
        <taxon>Paracoccaceae</taxon>
        <taxon>Paracoccus</taxon>
    </lineage>
</organism>
<proteinExistence type="predicted"/>
<reference evidence="2" key="1">
    <citation type="submission" date="2022-12" db="EMBL/GenBank/DDBJ databases">
        <title>Paracoccus sp. EF6 isolated from a lake water.</title>
        <authorList>
            <person name="Liu H."/>
        </authorList>
    </citation>
    <scope>NUCLEOTIDE SEQUENCE</scope>
    <source>
        <strain evidence="2">EF6</strain>
    </source>
</reference>
<accession>A0ABT4J5J8</accession>
<evidence type="ECO:0000313" key="3">
    <source>
        <dbReference type="Proteomes" id="UP001149822"/>
    </source>
</evidence>
<evidence type="ECO:0000313" key="2">
    <source>
        <dbReference type="EMBL" id="MCZ0962395.1"/>
    </source>
</evidence>
<dbReference type="Proteomes" id="UP001149822">
    <property type="component" value="Unassembled WGS sequence"/>
</dbReference>